<name>A0A2K9EX68_9RHOB</name>
<keyword evidence="2" id="KW-1185">Reference proteome</keyword>
<sequence>MSKGATTVDVVATLDGKGNVVFDYDASGGKIDLTGFYLDINNDGGRHHAANVLDWMVGRDSDGDRMDGFDFTATIGSIWGYDGNNTGDQLVVSMSKLGIDSLSDLDGAELGFNSWAGNGWCKTNVQMANTGTYTAPAEPEDLCDRPIDGENVDGKIAMQDSQITEVTLAYYIPPVIDGDDISWPGDTNGDPFYVVTVSVPAEMGEDPDAYIAELNEAVAALDPNVPGANFLKSVIVTDCDGNSENFAIWFDENGELPDTLSDGLFGVLERDGGELPADIDLAAWSEATYDLTLSGDEFLFA</sequence>
<dbReference type="Proteomes" id="UP000233742">
    <property type="component" value="Chromosome"/>
</dbReference>
<accession>A0A2K9EX68</accession>
<evidence type="ECO:0000313" key="1">
    <source>
        <dbReference type="EMBL" id="AUH33894.1"/>
    </source>
</evidence>
<organism evidence="1 2">
    <name type="scientific">Paracoccus tegillarcae</name>
    <dbReference type="NCBI Taxonomy" id="1529068"/>
    <lineage>
        <taxon>Bacteria</taxon>
        <taxon>Pseudomonadati</taxon>
        <taxon>Pseudomonadota</taxon>
        <taxon>Alphaproteobacteria</taxon>
        <taxon>Rhodobacterales</taxon>
        <taxon>Paracoccaceae</taxon>
        <taxon>Paracoccus</taxon>
    </lineage>
</organism>
<dbReference type="AlphaFoldDB" id="A0A2K9EX68"/>
<reference evidence="1 2" key="1">
    <citation type="submission" date="2017-12" db="EMBL/GenBank/DDBJ databases">
        <authorList>
            <person name="Hurst M.R.H."/>
        </authorList>
    </citation>
    <scope>NUCLEOTIDE SEQUENCE [LARGE SCALE GENOMIC DNA]</scope>
    <source>
        <strain evidence="1 2">BM15</strain>
    </source>
</reference>
<dbReference type="KEGG" id="paro:CUV01_11300"/>
<gene>
    <name evidence="1" type="ORF">CUV01_11300</name>
</gene>
<proteinExistence type="predicted"/>
<dbReference type="EMBL" id="CP025408">
    <property type="protein sequence ID" value="AUH33894.1"/>
    <property type="molecule type" value="Genomic_DNA"/>
</dbReference>
<protein>
    <submittedName>
        <fullName evidence="1">Uncharacterized protein</fullName>
    </submittedName>
</protein>
<evidence type="ECO:0000313" key="2">
    <source>
        <dbReference type="Proteomes" id="UP000233742"/>
    </source>
</evidence>